<accession>A0A5A7MT59</accession>
<reference evidence="1 2" key="1">
    <citation type="submission" date="2019-09" db="EMBL/GenBank/DDBJ databases">
        <title>NBRP : Genome information of microbial organism related human and environment.</title>
        <authorList>
            <person name="Hattori M."/>
            <person name="Oshima K."/>
            <person name="Inaba H."/>
            <person name="Suda W."/>
            <person name="Sakamoto M."/>
            <person name="Iino T."/>
            <person name="Kitahara M."/>
            <person name="Oshida Y."/>
            <person name="Iida T."/>
            <person name="Kudo T."/>
            <person name="Itoh T."/>
            <person name="Ohkuma M."/>
        </authorList>
    </citation>
    <scope>NUCLEOTIDE SEQUENCE [LARGE SCALE GENOMIC DNA]</scope>
    <source>
        <strain evidence="1 2">Hi-2</strain>
    </source>
</reference>
<gene>
    <name evidence="1" type="ORF">JCM17844_28690</name>
</gene>
<sequence length="134" mass="14684">MWRAGYQQHIAGGQGHFGKTPLETSTASCRGKQINAPAARQIQRGGRAAESYGFGNDEYFPQFPPFWKMVAVGQSQIASADDFLQEIDLALNLKCVARFKLYVGLTGEDKVAVSYNAINVQTGHCFDPTQIVPD</sequence>
<proteinExistence type="predicted"/>
<evidence type="ECO:0000313" key="2">
    <source>
        <dbReference type="Proteomes" id="UP000322084"/>
    </source>
</evidence>
<dbReference type="EMBL" id="BKCL01000014">
    <property type="protein sequence ID" value="GEQ99232.1"/>
    <property type="molecule type" value="Genomic_DNA"/>
</dbReference>
<evidence type="ECO:0000313" key="1">
    <source>
        <dbReference type="EMBL" id="GEQ99232.1"/>
    </source>
</evidence>
<comment type="caution">
    <text evidence="1">The sequence shown here is derived from an EMBL/GenBank/DDBJ whole genome shotgun (WGS) entry which is preliminary data.</text>
</comment>
<dbReference type="AlphaFoldDB" id="A0A5A7MT59"/>
<dbReference type="Proteomes" id="UP000322084">
    <property type="component" value="Unassembled WGS sequence"/>
</dbReference>
<organism evidence="1 2">
    <name type="scientific">Iodidimonas gelatinilytica</name>
    <dbReference type="NCBI Taxonomy" id="1236966"/>
    <lineage>
        <taxon>Bacteria</taxon>
        <taxon>Pseudomonadati</taxon>
        <taxon>Pseudomonadota</taxon>
        <taxon>Alphaproteobacteria</taxon>
        <taxon>Iodidimonadales</taxon>
        <taxon>Iodidimonadaceae</taxon>
        <taxon>Iodidimonas</taxon>
    </lineage>
</organism>
<protein>
    <submittedName>
        <fullName evidence="1">Uncharacterized protein</fullName>
    </submittedName>
</protein>
<name>A0A5A7MT59_9PROT</name>